<dbReference type="AlphaFoldDB" id="A0A0T9TQB6"/>
<dbReference type="STRING" id="1453495.AT01_80"/>
<evidence type="ECO:0000313" key="2">
    <source>
        <dbReference type="EMBL" id="CNL00655.1"/>
    </source>
</evidence>
<gene>
    <name evidence="1" type="primary">flhE</name>
    <name evidence="1" type="ORF">ERS137965_01596</name>
    <name evidence="2" type="ORF">ERS137966_01937</name>
</gene>
<evidence type="ECO:0000313" key="4">
    <source>
        <dbReference type="Proteomes" id="UP000041595"/>
    </source>
</evidence>
<keyword evidence="1" id="KW-0282">Flagellum</keyword>
<keyword evidence="3" id="KW-1185">Reference proteome</keyword>
<accession>A0A0T9TQB6</accession>
<evidence type="ECO:0000313" key="1">
    <source>
        <dbReference type="EMBL" id="CNK95944.1"/>
    </source>
</evidence>
<sequence length="135" mass="14228">MLIRPLAFVIGVLPLFACAVSGTWVADGIGVTQSLRGVVTSSAALQSPVALADKDARIVSIGWRYQLMSAAPNGLEVRLCTSTRCMPLDGGSGQSSMLAGEAAANQLFFVYFIAGKGRVNPPLQVISNQVLVNYR</sequence>
<dbReference type="InterPro" id="IPR009420">
    <property type="entry name" value="FlhE"/>
</dbReference>
<reference evidence="2 3" key="1">
    <citation type="submission" date="2015-03" db="EMBL/GenBank/DDBJ databases">
        <authorList>
            <consortium name="Pathogen Informatics"/>
            <person name="Murphy D."/>
        </authorList>
    </citation>
    <scope>NUCLEOTIDE SEQUENCE [LARGE SCALE GENOMIC DNA]</scope>
    <source>
        <strain evidence="2 3">IP08791</strain>
    </source>
</reference>
<proteinExistence type="predicted"/>
<name>A0A0T9TQB6_YERAL</name>
<dbReference type="RefSeq" id="WP_042545644.1">
    <property type="nucleotide sequence ID" value="NZ_CABHQA010000189.1"/>
</dbReference>
<dbReference type="EMBL" id="CQEH01000007">
    <property type="protein sequence ID" value="CNL00655.1"/>
    <property type="molecule type" value="Genomic_DNA"/>
</dbReference>
<dbReference type="EMBL" id="CQEJ01000007">
    <property type="protein sequence ID" value="CNK95944.1"/>
    <property type="molecule type" value="Genomic_DNA"/>
</dbReference>
<dbReference type="Pfam" id="PF06366">
    <property type="entry name" value="FlhE"/>
    <property type="match status" value="1"/>
</dbReference>
<dbReference type="GeneID" id="45569351"/>
<dbReference type="Proteomes" id="UP000041595">
    <property type="component" value="Unassembled WGS sequence"/>
</dbReference>
<dbReference type="OrthoDB" id="6521367at2"/>
<keyword evidence="1" id="KW-0969">Cilium</keyword>
<evidence type="ECO:0000313" key="3">
    <source>
        <dbReference type="Proteomes" id="UP000038647"/>
    </source>
</evidence>
<reference evidence="1 4" key="2">
    <citation type="submission" date="2015-03" db="EMBL/GenBank/DDBJ databases">
        <authorList>
            <person name="Murphy D."/>
        </authorList>
    </citation>
    <scope>NUCLEOTIDE SEQUENCE [LARGE SCALE GENOMIC DNA]</scope>
    <source>
        <strain evidence="1 4">IP06005</strain>
    </source>
</reference>
<dbReference type="Proteomes" id="UP000038647">
    <property type="component" value="Unassembled WGS sequence"/>
</dbReference>
<keyword evidence="1" id="KW-0966">Cell projection</keyword>
<protein>
    <submittedName>
        <fullName evidence="1">Flagellar protein FlhE</fullName>
    </submittedName>
</protein>
<organism evidence="1 4">
    <name type="scientific">Yersinia aldovae</name>
    <dbReference type="NCBI Taxonomy" id="29483"/>
    <lineage>
        <taxon>Bacteria</taxon>
        <taxon>Pseudomonadati</taxon>
        <taxon>Pseudomonadota</taxon>
        <taxon>Gammaproteobacteria</taxon>
        <taxon>Enterobacterales</taxon>
        <taxon>Yersiniaceae</taxon>
        <taxon>Yersinia</taxon>
    </lineage>
</organism>